<dbReference type="Proteomes" id="UP000318538">
    <property type="component" value="Chromosome"/>
</dbReference>
<evidence type="ECO:0000313" key="1">
    <source>
        <dbReference type="EMBL" id="QDT07777.1"/>
    </source>
</evidence>
<gene>
    <name evidence="1" type="ORF">K227x_62050</name>
</gene>
<dbReference type="KEGG" id="rlc:K227x_62050"/>
<protein>
    <submittedName>
        <fullName evidence="1">Uncharacterized protein</fullName>
    </submittedName>
</protein>
<dbReference type="AlphaFoldDB" id="A0A517NKV3"/>
<keyword evidence="2" id="KW-1185">Reference proteome</keyword>
<dbReference type="EMBL" id="CP036525">
    <property type="protein sequence ID" value="QDT07777.1"/>
    <property type="molecule type" value="Genomic_DNA"/>
</dbReference>
<name>A0A517NKV3_9BACT</name>
<dbReference type="OrthoDB" id="9848291at2"/>
<reference evidence="1 2" key="1">
    <citation type="submission" date="2019-02" db="EMBL/GenBank/DDBJ databases">
        <title>Deep-cultivation of Planctomycetes and their phenomic and genomic characterization uncovers novel biology.</title>
        <authorList>
            <person name="Wiegand S."/>
            <person name="Jogler M."/>
            <person name="Boedeker C."/>
            <person name="Pinto D."/>
            <person name="Vollmers J."/>
            <person name="Rivas-Marin E."/>
            <person name="Kohn T."/>
            <person name="Peeters S.H."/>
            <person name="Heuer A."/>
            <person name="Rast P."/>
            <person name="Oberbeckmann S."/>
            <person name="Bunk B."/>
            <person name="Jeske O."/>
            <person name="Meyerdierks A."/>
            <person name="Storesund J.E."/>
            <person name="Kallscheuer N."/>
            <person name="Luecker S."/>
            <person name="Lage O.M."/>
            <person name="Pohl T."/>
            <person name="Merkel B.J."/>
            <person name="Hornburger P."/>
            <person name="Mueller R.-W."/>
            <person name="Bruemmer F."/>
            <person name="Labrenz M."/>
            <person name="Spormann A.M."/>
            <person name="Op den Camp H."/>
            <person name="Overmann J."/>
            <person name="Amann R."/>
            <person name="Jetten M.S.M."/>
            <person name="Mascher T."/>
            <person name="Medema M.H."/>
            <person name="Devos D.P."/>
            <person name="Kaster A.-K."/>
            <person name="Ovreas L."/>
            <person name="Rohde M."/>
            <person name="Galperin M.Y."/>
            <person name="Jogler C."/>
        </authorList>
    </citation>
    <scope>NUCLEOTIDE SEQUENCE [LARGE SCALE GENOMIC DNA]</scope>
    <source>
        <strain evidence="1 2">K22_7</strain>
    </source>
</reference>
<proteinExistence type="predicted"/>
<organism evidence="1 2">
    <name type="scientific">Rubripirellula lacrimiformis</name>
    <dbReference type="NCBI Taxonomy" id="1930273"/>
    <lineage>
        <taxon>Bacteria</taxon>
        <taxon>Pseudomonadati</taxon>
        <taxon>Planctomycetota</taxon>
        <taxon>Planctomycetia</taxon>
        <taxon>Pirellulales</taxon>
        <taxon>Pirellulaceae</taxon>
        <taxon>Rubripirellula</taxon>
    </lineage>
</organism>
<evidence type="ECO:0000313" key="2">
    <source>
        <dbReference type="Proteomes" id="UP000318538"/>
    </source>
</evidence>
<accession>A0A517NKV3</accession>
<sequence>MKRLNVTFRCDLPFDDTSHPVGEEVAEYLSRRFSDAGVPITKIGNYEDFAWSMDTKRNGKKLYLLLGFVGDGDDEWLMQINEYASSFWHIFRRNQALPEREAISLFVDRALQTDENISVIRWHVGDFAEEGYTPSP</sequence>
<dbReference type="RefSeq" id="WP_145176199.1">
    <property type="nucleotide sequence ID" value="NZ_CP036525.1"/>
</dbReference>